<proteinExistence type="predicted"/>
<dbReference type="Pfam" id="PF00168">
    <property type="entry name" value="C2"/>
    <property type="match status" value="1"/>
</dbReference>
<dbReference type="InterPro" id="IPR035892">
    <property type="entry name" value="C2_domain_sf"/>
</dbReference>
<dbReference type="EMBL" id="JAACJL010000046">
    <property type="protein sequence ID" value="KAF4612890.1"/>
    <property type="molecule type" value="Genomic_DNA"/>
</dbReference>
<gene>
    <name evidence="3" type="ORF">D9613_011112</name>
</gene>
<dbReference type="Pfam" id="PF24883">
    <property type="entry name" value="NPHP3_N"/>
    <property type="match status" value="1"/>
</dbReference>
<dbReference type="InterPro" id="IPR000008">
    <property type="entry name" value="C2_dom"/>
</dbReference>
<sequence length="1181" mass="133175">MEKNVDIEVAVVGGRELLNTHKLRLNPTFYVSLKCLDEEEKRTQGGGKGSKAPEWNQNFVFAANLTSSLHVEVYCVHGHTREDHIIGQADLDLFSVERNKDFEVALRHTPKKSTEEITSGYLTLRIRVAMPVTFKVQESNADFRSLHYVQQMERIVGIVSQEELKQLSPTWVMLVGNLDMVASLAEKISDLDSRAAMALGAVGFMLQVLVKQIERDEKIEGLGAVMADLYTYVRDGVEIEKIATYQKFLDKLLTQTAECAYFIAEYRKVKAFATRAVVHISSDADSMIDQFQAAFGELKINLILGSTLQTAVVSYRILQTVENIEALIHVNNLSYLRNVGWDSGRTCLRGTRQSVIDEVLLWASSTIDIDNGSSKQICVLSGPAGCGKSTMAHTIAQAFHEQHRLGASVFLQGDTAGANSQSVSSSIIFQLAGYNSAIKARVAERLKSDPSLASADVGQQFPRLLVETMNEGVASGDTALAMVGPTLIVIDGIHEIHDPREQNRILTAIADDLVHLPPNFRILLTSQDGDMVAEIFGRVARRCHSLKITYDNPRGETPKEYMSWCLSQLSEQMPTLFEQYASEDLHTKLMDQSMGVHLWIDTLYRSIQFFHRHTESTATAFIQRLLANKVPHSKEDAMDNLYRVICTSIPYPDHFFKDVLLNFIHSTHALSFTLAHQPIALACVFDDSTSDCGVITFMRQLALIVERGKDEDGNTLLVLHPSFEDFLVTERRAFGTDFFIARGASKQVLEVATARIEVMNNLLESHLSKPEIQENRDEKHISLPIPENLHYACCTWAYCLDLCGTACTAFSRQYLALLQTLETFVSFHLIQWMEYMGVMNLNSHTPALLERVFNWSKKHLSSSTGTFKIHQCLLNLDIEKIAQGRLGYTSWAKVSSRSEQVYKTVRINEDGGKTVYAVLDADDLPNELTKLDVEKTHNWSKITVHADLDWMRTPFKANECFVLTPQLVKRTGAGESAQVKQVTFRIKSLYDREAHRPYFTSHPPYEASYGWFDAVIIRDLKVDPNVPEGEFQTHVKTYIKEAVNWHSAIDMKGLQVTTVRNPHRKADDDGVWSDQQPVPLFDNSNEENIKDTYRSYDVWYIQKHIPIYDQKVYEITWTDADQEEEAETLVADKPEGSSIGKGVGFVKLLQPGDRIAVISRNKGRGWMQHMQSIEVEVLYSS</sequence>
<dbReference type="AlphaFoldDB" id="A0A8H4QKP8"/>
<dbReference type="InterPro" id="IPR027417">
    <property type="entry name" value="P-loop_NTPase"/>
</dbReference>
<feature type="domain" description="C2" evidence="2">
    <location>
        <begin position="1"/>
        <end position="106"/>
    </location>
</feature>
<evidence type="ECO:0000259" key="2">
    <source>
        <dbReference type="PROSITE" id="PS50004"/>
    </source>
</evidence>
<dbReference type="Gene3D" id="3.40.50.300">
    <property type="entry name" value="P-loop containing nucleotide triphosphate hydrolases"/>
    <property type="match status" value="1"/>
</dbReference>
<dbReference type="PANTHER" id="PTHR10039">
    <property type="entry name" value="AMELOGENIN"/>
    <property type="match status" value="1"/>
</dbReference>
<dbReference type="PROSITE" id="PS50004">
    <property type="entry name" value="C2"/>
    <property type="match status" value="1"/>
</dbReference>
<keyword evidence="1" id="KW-0677">Repeat</keyword>
<dbReference type="Proteomes" id="UP000521872">
    <property type="component" value="Unassembled WGS sequence"/>
</dbReference>
<evidence type="ECO:0000313" key="3">
    <source>
        <dbReference type="EMBL" id="KAF4612890.1"/>
    </source>
</evidence>
<dbReference type="SUPFAM" id="SSF52540">
    <property type="entry name" value="P-loop containing nucleoside triphosphate hydrolases"/>
    <property type="match status" value="1"/>
</dbReference>
<name>A0A8H4QKP8_9AGAR</name>
<dbReference type="CDD" id="cd00030">
    <property type="entry name" value="C2"/>
    <property type="match status" value="1"/>
</dbReference>
<accession>A0A8H4QKP8</accession>
<dbReference type="SMART" id="SM00382">
    <property type="entry name" value="AAA"/>
    <property type="match status" value="1"/>
</dbReference>
<dbReference type="InterPro" id="IPR003593">
    <property type="entry name" value="AAA+_ATPase"/>
</dbReference>
<dbReference type="SUPFAM" id="SSF49562">
    <property type="entry name" value="C2 domain (Calcium/lipid-binding domain, CaLB)"/>
    <property type="match status" value="1"/>
</dbReference>
<protein>
    <recommendedName>
        <fullName evidence="2">C2 domain-containing protein</fullName>
    </recommendedName>
</protein>
<keyword evidence="4" id="KW-1185">Reference proteome</keyword>
<evidence type="ECO:0000313" key="4">
    <source>
        <dbReference type="Proteomes" id="UP000521872"/>
    </source>
</evidence>
<comment type="caution">
    <text evidence="3">The sequence shown here is derived from an EMBL/GenBank/DDBJ whole genome shotgun (WGS) entry which is preliminary data.</text>
</comment>
<reference evidence="3 4" key="1">
    <citation type="submission" date="2019-12" db="EMBL/GenBank/DDBJ databases">
        <authorList>
            <person name="Floudas D."/>
            <person name="Bentzer J."/>
            <person name="Ahren D."/>
            <person name="Johansson T."/>
            <person name="Persson P."/>
            <person name="Tunlid A."/>
        </authorList>
    </citation>
    <scope>NUCLEOTIDE SEQUENCE [LARGE SCALE GENOMIC DNA]</scope>
    <source>
        <strain evidence="3 4">CBS 102.39</strain>
    </source>
</reference>
<dbReference type="Gene3D" id="2.60.40.150">
    <property type="entry name" value="C2 domain"/>
    <property type="match status" value="1"/>
</dbReference>
<dbReference type="InterPro" id="IPR056884">
    <property type="entry name" value="NPHP3-like_N"/>
</dbReference>
<evidence type="ECO:0000256" key="1">
    <source>
        <dbReference type="ARBA" id="ARBA00022737"/>
    </source>
</evidence>
<organism evidence="3 4">
    <name type="scientific">Agrocybe pediades</name>
    <dbReference type="NCBI Taxonomy" id="84607"/>
    <lineage>
        <taxon>Eukaryota</taxon>
        <taxon>Fungi</taxon>
        <taxon>Dikarya</taxon>
        <taxon>Basidiomycota</taxon>
        <taxon>Agaricomycotina</taxon>
        <taxon>Agaricomycetes</taxon>
        <taxon>Agaricomycetidae</taxon>
        <taxon>Agaricales</taxon>
        <taxon>Agaricineae</taxon>
        <taxon>Strophariaceae</taxon>
        <taxon>Agrocybe</taxon>
    </lineage>
</organism>